<keyword evidence="6 8" id="KW-1133">Transmembrane helix</keyword>
<dbReference type="KEGG" id="tci:A7K98_18990"/>
<dbReference type="EMBL" id="CP015579">
    <property type="protein sequence ID" value="ARU95624.1"/>
    <property type="molecule type" value="Genomic_DNA"/>
</dbReference>
<proteinExistence type="inferred from homology"/>
<dbReference type="PROSITE" id="PS50928">
    <property type="entry name" value="ABC_TM1"/>
    <property type="match status" value="1"/>
</dbReference>
<feature type="transmembrane region" description="Helical" evidence="8">
    <location>
        <begin position="67"/>
        <end position="86"/>
    </location>
</feature>
<evidence type="ECO:0000256" key="8">
    <source>
        <dbReference type="RuleBase" id="RU363032"/>
    </source>
</evidence>
<name>A0A1Y0LNQ7_TATCI</name>
<feature type="transmembrane region" description="Helical" evidence="8">
    <location>
        <begin position="123"/>
        <end position="143"/>
    </location>
</feature>
<evidence type="ECO:0000256" key="5">
    <source>
        <dbReference type="ARBA" id="ARBA00022692"/>
    </source>
</evidence>
<dbReference type="Proteomes" id="UP000195814">
    <property type="component" value="Chromosome"/>
</dbReference>
<dbReference type="Gene3D" id="1.10.3720.10">
    <property type="entry name" value="MetI-like"/>
    <property type="match status" value="1"/>
</dbReference>
<evidence type="ECO:0000256" key="6">
    <source>
        <dbReference type="ARBA" id="ARBA00022989"/>
    </source>
</evidence>
<evidence type="ECO:0000313" key="12">
    <source>
        <dbReference type="Proteomes" id="UP000195729"/>
    </source>
</evidence>
<reference evidence="12 13" key="1">
    <citation type="submission" date="2016-05" db="EMBL/GenBank/DDBJ databases">
        <title>Complete genome sequence of two 2,5-diketo-D-glunonic acid producing strain Tatumella citrea.</title>
        <authorList>
            <person name="Duan C."/>
            <person name="Yang J."/>
            <person name="Yang S."/>
        </authorList>
    </citation>
    <scope>NUCLEOTIDE SEQUENCE [LARGE SCALE GENOMIC DNA]</scope>
    <source>
        <strain evidence="11 12">ATCC 39140</strain>
        <strain evidence="10 13">DSM 13699</strain>
    </source>
</reference>
<dbReference type="Pfam" id="PF00528">
    <property type="entry name" value="BPD_transp_1"/>
    <property type="match status" value="1"/>
</dbReference>
<keyword evidence="12" id="KW-1185">Reference proteome</keyword>
<evidence type="ECO:0000256" key="1">
    <source>
        <dbReference type="ARBA" id="ARBA00004429"/>
    </source>
</evidence>
<evidence type="ECO:0000313" key="13">
    <source>
        <dbReference type="Proteomes" id="UP000195814"/>
    </source>
</evidence>
<dbReference type="SUPFAM" id="SSF161098">
    <property type="entry name" value="MetI-like"/>
    <property type="match status" value="1"/>
</dbReference>
<evidence type="ECO:0000313" key="11">
    <source>
        <dbReference type="EMBL" id="ARU99666.1"/>
    </source>
</evidence>
<comment type="similarity">
    <text evidence="8">Belongs to the binding-protein-dependent transport system permease family.</text>
</comment>
<dbReference type="OrthoDB" id="8138334at2"/>
<dbReference type="GO" id="GO:0005886">
    <property type="term" value="C:plasma membrane"/>
    <property type="evidence" value="ECO:0007669"/>
    <property type="project" value="UniProtKB-SubCell"/>
</dbReference>
<dbReference type="CDD" id="cd06261">
    <property type="entry name" value="TM_PBP2"/>
    <property type="match status" value="1"/>
</dbReference>
<evidence type="ECO:0000313" key="10">
    <source>
        <dbReference type="EMBL" id="ARU95624.1"/>
    </source>
</evidence>
<feature type="transmembrane region" description="Helical" evidence="8">
    <location>
        <begin position="98"/>
        <end position="117"/>
    </location>
</feature>
<evidence type="ECO:0000256" key="4">
    <source>
        <dbReference type="ARBA" id="ARBA00022519"/>
    </source>
</evidence>
<dbReference type="RefSeq" id="WP_087489972.1">
    <property type="nucleotide sequence ID" value="NZ_CP015579.1"/>
</dbReference>
<keyword evidence="7 8" id="KW-0472">Membrane</keyword>
<dbReference type="GO" id="GO:0010438">
    <property type="term" value="P:cellular response to sulfur starvation"/>
    <property type="evidence" value="ECO:0007669"/>
    <property type="project" value="TreeGrafter"/>
</dbReference>
<evidence type="ECO:0000256" key="7">
    <source>
        <dbReference type="ARBA" id="ARBA00023136"/>
    </source>
</evidence>
<dbReference type="GO" id="GO:0055085">
    <property type="term" value="P:transmembrane transport"/>
    <property type="evidence" value="ECO:0007669"/>
    <property type="project" value="InterPro"/>
</dbReference>
<dbReference type="Proteomes" id="UP000195729">
    <property type="component" value="Chromosome"/>
</dbReference>
<gene>
    <name evidence="10" type="ORF">A7K98_18990</name>
    <name evidence="11" type="ORF">A7K99_18975</name>
</gene>
<feature type="transmembrane region" description="Helical" evidence="8">
    <location>
        <begin position="219"/>
        <end position="242"/>
    </location>
</feature>
<dbReference type="EMBL" id="CP015581">
    <property type="protein sequence ID" value="ARU99666.1"/>
    <property type="molecule type" value="Genomic_DNA"/>
</dbReference>
<dbReference type="InterPro" id="IPR035906">
    <property type="entry name" value="MetI-like_sf"/>
</dbReference>
<accession>A0A1Y0LNQ7</accession>
<evidence type="ECO:0000259" key="9">
    <source>
        <dbReference type="PROSITE" id="PS50928"/>
    </source>
</evidence>
<evidence type="ECO:0000256" key="2">
    <source>
        <dbReference type="ARBA" id="ARBA00022448"/>
    </source>
</evidence>
<sequence length="249" mass="27103">MKSGLSRQFLMVPGLVVIILLWWLATRPLTGMLVAFTPVNTFSALIKMLSDGSLLNNTVISLQRVCIGLLFAIVIGLPVGILMGYFRTLEQLSMPVLQLLRMISPLSWMPIAVMALGVGDHPVWFLLSFAAVWPVIFSTASGIKQLSPHWLMQARAASATPWETLCYVVLPGILGHIFTGLRLAIGILWIVLVPCEMLGVSSGLGYAILDARDSLDYSGLMAVIVTIGVVGFLMDCLMRCLLQPFSAAR</sequence>
<keyword evidence="5 8" id="KW-0812">Transmembrane</keyword>
<comment type="subcellular location">
    <subcellularLocation>
        <location evidence="1">Cell inner membrane</location>
        <topology evidence="1">Multi-pass membrane protein</topology>
    </subcellularLocation>
    <subcellularLocation>
        <location evidence="8">Cell membrane</location>
        <topology evidence="8">Multi-pass membrane protein</topology>
    </subcellularLocation>
</comment>
<dbReference type="PANTHER" id="PTHR30151:SF25">
    <property type="entry name" value="TAURINE TRANSPORT SYSTEM PERMEASE PROTEIN TAUC"/>
    <property type="match status" value="1"/>
</dbReference>
<feature type="transmembrane region" description="Helical" evidence="8">
    <location>
        <begin position="164"/>
        <end position="192"/>
    </location>
</feature>
<dbReference type="AlphaFoldDB" id="A0A1Y0LNQ7"/>
<dbReference type="PANTHER" id="PTHR30151">
    <property type="entry name" value="ALKANE SULFONATE ABC TRANSPORTER-RELATED, MEMBRANE SUBUNIT"/>
    <property type="match status" value="1"/>
</dbReference>
<feature type="domain" description="ABC transmembrane type-1" evidence="9">
    <location>
        <begin position="58"/>
        <end position="238"/>
    </location>
</feature>
<keyword evidence="3" id="KW-1003">Cell membrane</keyword>
<organism evidence="10 13">
    <name type="scientific">Tatumella citrea</name>
    <name type="common">Pantoea citrea</name>
    <dbReference type="NCBI Taxonomy" id="53336"/>
    <lineage>
        <taxon>Bacteria</taxon>
        <taxon>Pseudomonadati</taxon>
        <taxon>Pseudomonadota</taxon>
        <taxon>Gammaproteobacteria</taxon>
        <taxon>Enterobacterales</taxon>
        <taxon>Erwiniaceae</taxon>
        <taxon>Tatumella</taxon>
    </lineage>
</organism>
<evidence type="ECO:0000256" key="3">
    <source>
        <dbReference type="ARBA" id="ARBA00022475"/>
    </source>
</evidence>
<protein>
    <submittedName>
        <fullName evidence="10">ABC transporter permease</fullName>
    </submittedName>
</protein>
<keyword evidence="4" id="KW-0997">Cell inner membrane</keyword>
<keyword evidence="2 8" id="KW-0813">Transport</keyword>
<dbReference type="InterPro" id="IPR000515">
    <property type="entry name" value="MetI-like"/>
</dbReference>